<sequence>MPLPAPVIGYRPQREGVAGRTIRPHFTEGSSKVTGGCIMWGARWVRGDDIAYPTGLPQAHSSIGMSPYPLRRARVLGLASSGWLAGGAGWVDDDG</sequence>
<accession>A0A8J3S248</accession>
<dbReference type="Proteomes" id="UP000655044">
    <property type="component" value="Unassembled WGS sequence"/>
</dbReference>
<proteinExistence type="predicted"/>
<dbReference type="EMBL" id="BOOI01000024">
    <property type="protein sequence ID" value="GIH84402.1"/>
    <property type="molecule type" value="Genomic_DNA"/>
</dbReference>
<evidence type="ECO:0000313" key="2">
    <source>
        <dbReference type="Proteomes" id="UP000655044"/>
    </source>
</evidence>
<keyword evidence="2" id="KW-1185">Reference proteome</keyword>
<protein>
    <submittedName>
        <fullName evidence="1">Uncharacterized protein</fullName>
    </submittedName>
</protein>
<comment type="caution">
    <text evidence="1">The sequence shown here is derived from an EMBL/GenBank/DDBJ whole genome shotgun (WGS) entry which is preliminary data.</text>
</comment>
<evidence type="ECO:0000313" key="1">
    <source>
        <dbReference type="EMBL" id="GIH84402.1"/>
    </source>
</evidence>
<organism evidence="1 2">
    <name type="scientific">Planobispora rosea</name>
    <dbReference type="NCBI Taxonomy" id="35762"/>
    <lineage>
        <taxon>Bacteria</taxon>
        <taxon>Bacillati</taxon>
        <taxon>Actinomycetota</taxon>
        <taxon>Actinomycetes</taxon>
        <taxon>Streptosporangiales</taxon>
        <taxon>Streptosporangiaceae</taxon>
        <taxon>Planobispora</taxon>
    </lineage>
</organism>
<reference evidence="1" key="1">
    <citation type="submission" date="2021-01" db="EMBL/GenBank/DDBJ databases">
        <title>Whole genome shotgun sequence of Planobispora rosea NBRC 15558.</title>
        <authorList>
            <person name="Komaki H."/>
            <person name="Tamura T."/>
        </authorList>
    </citation>
    <scope>NUCLEOTIDE SEQUENCE</scope>
    <source>
        <strain evidence="1">NBRC 15558</strain>
    </source>
</reference>
<dbReference type="AlphaFoldDB" id="A0A8J3S248"/>
<name>A0A8J3S248_PLARO</name>
<gene>
    <name evidence="1" type="ORF">Pro02_28100</name>
</gene>